<dbReference type="PANTHER" id="PTHR43861">
    <property type="entry name" value="TRANS-ACONITATE 2-METHYLTRANSFERASE-RELATED"/>
    <property type="match status" value="1"/>
</dbReference>
<evidence type="ECO:0000313" key="8">
    <source>
        <dbReference type="EMBL" id="PNR00167.1"/>
    </source>
</evidence>
<dbReference type="CDD" id="cd02440">
    <property type="entry name" value="AdoMet_MTases"/>
    <property type="match status" value="1"/>
</dbReference>
<dbReference type="Gene3D" id="1.10.150.290">
    <property type="entry name" value="S-adenosyl-L-methionine-dependent methyltransferases"/>
    <property type="match status" value="1"/>
</dbReference>
<dbReference type="GO" id="GO:0032259">
    <property type="term" value="P:methylation"/>
    <property type="evidence" value="ECO:0007669"/>
    <property type="project" value="UniProtKB-KW"/>
</dbReference>
<dbReference type="InterPro" id="IPR041698">
    <property type="entry name" value="Methyltransf_25"/>
</dbReference>
<evidence type="ECO:0000256" key="2">
    <source>
        <dbReference type="ARBA" id="ARBA00022603"/>
    </source>
</evidence>
<keyword evidence="3 5" id="KW-0808">Transferase</keyword>
<dbReference type="RefSeq" id="WP_038526201.1">
    <property type="nucleotide sequence ID" value="NZ_CP007793.1"/>
</dbReference>
<dbReference type="EMBL" id="CP007793">
    <property type="protein sequence ID" value="AIB10814.1"/>
    <property type="molecule type" value="Genomic_DNA"/>
</dbReference>
<evidence type="ECO:0000313" key="9">
    <source>
        <dbReference type="Proteomes" id="UP000027186"/>
    </source>
</evidence>
<dbReference type="Proteomes" id="UP000027186">
    <property type="component" value="Chromosome"/>
</dbReference>
<dbReference type="AlphaFoldDB" id="A0A060DJD8"/>
<feature type="domain" description="Methyltransferase" evidence="6">
    <location>
        <begin position="34"/>
        <end position="123"/>
    </location>
</feature>
<dbReference type="OrthoDB" id="9795085at2"/>
<keyword evidence="1 5" id="KW-0963">Cytoplasm</keyword>
<dbReference type="HAMAP" id="MF_00560">
    <property type="entry name" value="Tran_acon_Me_trans"/>
    <property type="match status" value="1"/>
</dbReference>
<evidence type="ECO:0000256" key="4">
    <source>
        <dbReference type="ARBA" id="ARBA00022691"/>
    </source>
</evidence>
<accession>A0A060DJD8</accession>
<dbReference type="SUPFAM" id="SSF53335">
    <property type="entry name" value="S-adenosyl-L-methionine-dependent methyltransferases"/>
    <property type="match status" value="1"/>
</dbReference>
<dbReference type="InterPro" id="IPR023506">
    <property type="entry name" value="Trans-aconitate_MeTrfase"/>
</dbReference>
<organism evidence="7 9">
    <name type="scientific">Azospirillum argentinense</name>
    <dbReference type="NCBI Taxonomy" id="2970906"/>
    <lineage>
        <taxon>Bacteria</taxon>
        <taxon>Pseudomonadati</taxon>
        <taxon>Pseudomonadota</taxon>
        <taxon>Alphaproteobacteria</taxon>
        <taxon>Rhodospirillales</taxon>
        <taxon>Azospirillaceae</taxon>
        <taxon>Azospirillum</taxon>
    </lineage>
</organism>
<keyword evidence="2 5" id="KW-0489">Methyltransferase</keyword>
<dbReference type="EC" id="2.1.1.144" evidence="5"/>
<evidence type="ECO:0000313" key="7">
    <source>
        <dbReference type="EMBL" id="AIB10814.1"/>
    </source>
</evidence>
<evidence type="ECO:0000256" key="5">
    <source>
        <dbReference type="HAMAP-Rule" id="MF_00560"/>
    </source>
</evidence>
<evidence type="ECO:0000256" key="1">
    <source>
        <dbReference type="ARBA" id="ARBA00022490"/>
    </source>
</evidence>
<comment type="catalytic activity">
    <reaction evidence="5">
        <text>trans-aconitate + S-adenosyl-L-methionine = (E)-3-(methoxycarbonyl)pent-2-enedioate + S-adenosyl-L-homocysteine</text>
        <dbReference type="Rhea" id="RHEA:14969"/>
        <dbReference type="ChEBI" id="CHEBI:15708"/>
        <dbReference type="ChEBI" id="CHEBI:57470"/>
        <dbReference type="ChEBI" id="CHEBI:57856"/>
        <dbReference type="ChEBI" id="CHEBI:59789"/>
        <dbReference type="EC" id="2.1.1.144"/>
    </reaction>
</comment>
<dbReference type="GO" id="GO:0005737">
    <property type="term" value="C:cytoplasm"/>
    <property type="evidence" value="ECO:0007669"/>
    <property type="project" value="UniProtKB-SubCell"/>
</dbReference>
<dbReference type="InterPro" id="IPR023149">
    <property type="entry name" value="Trans_acon_MeTrfase_C"/>
</dbReference>
<dbReference type="Proteomes" id="UP000236268">
    <property type="component" value="Unassembled WGS sequence"/>
</dbReference>
<reference evidence="8 10" key="2">
    <citation type="submission" date="2018-01" db="EMBL/GenBank/DDBJ databases">
        <title>Whole genome sequence of Azospirillum brasilense REC3 isolated from strawberry roots.</title>
        <authorList>
            <person name="Fontana C.A."/>
            <person name="Salazar S.M."/>
            <person name="Bassi D."/>
            <person name="Puglisi E."/>
            <person name="Lovaisa N.C."/>
            <person name="Toffoli L.M."/>
            <person name="Pedraza R."/>
            <person name="Cocconcelli P.S."/>
        </authorList>
    </citation>
    <scope>NUCLEOTIDE SEQUENCE [LARGE SCALE GENOMIC DNA]</scope>
    <source>
        <strain evidence="8 10">REC3</strain>
    </source>
</reference>
<keyword evidence="4 5" id="KW-0949">S-adenosyl-L-methionine</keyword>
<protein>
    <recommendedName>
        <fullName evidence="5">Trans-aconitate 2-methyltransferase</fullName>
        <ecNumber evidence="5">2.1.1.144</ecNumber>
    </recommendedName>
</protein>
<proteinExistence type="inferred from homology"/>
<evidence type="ECO:0000313" key="10">
    <source>
        <dbReference type="Proteomes" id="UP000236268"/>
    </source>
</evidence>
<dbReference type="Gene3D" id="3.40.50.150">
    <property type="entry name" value="Vaccinia Virus protein VP39"/>
    <property type="match status" value="1"/>
</dbReference>
<dbReference type="GO" id="GO:0030798">
    <property type="term" value="F:trans-aconitate 2-methyltransferase activity"/>
    <property type="evidence" value="ECO:0007669"/>
    <property type="project" value="UniProtKB-UniRule"/>
</dbReference>
<sequence>MPWDPEQYARFESWRRRPAHDLVAALPSLTPRTVVDLGCGAGQLARLLAERWPEAEVLGVDNSPAMLERARTTPSRVRWLRADLRVWRPDRPVDLLISNAALQWLDGHERLFPDLLRALAPGGVLAVQMPRNFDAPSHRLLYETAADGPWAERLAPVLRTAPVHAPDVYYGWLAALTRRLDLWETEYLQVLEGEDPVLEWTRGTTLLPVLDTLAGAELDAFLAAYRTRLAAAYPRRPDGRTLFPFKRLFLVARI</sequence>
<dbReference type="KEGG" id="abq:ABAZ39_02020"/>
<evidence type="ECO:0000256" key="3">
    <source>
        <dbReference type="ARBA" id="ARBA00022679"/>
    </source>
</evidence>
<dbReference type="InterPro" id="IPR029063">
    <property type="entry name" value="SAM-dependent_MTases_sf"/>
</dbReference>
<dbReference type="EMBL" id="POWG01000003">
    <property type="protein sequence ID" value="PNR00167.1"/>
    <property type="molecule type" value="Genomic_DNA"/>
</dbReference>
<gene>
    <name evidence="5" type="primary">tam</name>
    <name evidence="7" type="ORF">ABAZ39_02020</name>
    <name evidence="8" type="ORF">C1S70_04855</name>
</gene>
<dbReference type="Pfam" id="PF13649">
    <property type="entry name" value="Methyltransf_25"/>
    <property type="match status" value="1"/>
</dbReference>
<reference evidence="7 9" key="1">
    <citation type="journal article" date="2014" name="Genome Announc.">
        <title>Complete Genome Sequence of the Model Rhizosphere Strain Azospirillum brasilense Az39, Successfully Applied in Agriculture.</title>
        <authorList>
            <person name="Rivera D."/>
            <person name="Revale S."/>
            <person name="Molina R."/>
            <person name="Gualpa J."/>
            <person name="Puente M."/>
            <person name="Maroniche G."/>
            <person name="Paris G."/>
            <person name="Baker D."/>
            <person name="Clavijo B."/>
            <person name="McLay K."/>
            <person name="Spaepen S."/>
            <person name="Perticari A."/>
            <person name="Vazquez M."/>
            <person name="Wisniewski-Dye F."/>
            <person name="Watkins C."/>
            <person name="Martinez-Abarca F."/>
            <person name="Vanderleyden J."/>
            <person name="Cassan F."/>
        </authorList>
    </citation>
    <scope>NUCLEOTIDE SEQUENCE [LARGE SCALE GENOMIC DNA]</scope>
    <source>
        <strain evidence="7 9">Az39</strain>
    </source>
</reference>
<name>A0A060DJD8_9PROT</name>
<evidence type="ECO:0000259" key="6">
    <source>
        <dbReference type="Pfam" id="PF13649"/>
    </source>
</evidence>
<accession>A0A2K1G5X9</accession>
<comment type="subcellular location">
    <subcellularLocation>
        <location evidence="5">Cytoplasm</location>
    </subcellularLocation>
</comment>
<dbReference type="PANTHER" id="PTHR43861:SF1">
    <property type="entry name" value="TRANS-ACONITATE 2-METHYLTRANSFERASE"/>
    <property type="match status" value="1"/>
</dbReference>
<comment type="function">
    <text evidence="5">Catalyzes the S-adenosylmethionine monomethyl esterification of trans-aconitate.</text>
</comment>
<comment type="similarity">
    <text evidence="5">Belongs to the methyltransferase superfamily. Tam family.</text>
</comment>